<proteinExistence type="predicted"/>
<dbReference type="EMBL" id="JAIWYP010000008">
    <property type="protein sequence ID" value="KAH3788785.1"/>
    <property type="molecule type" value="Genomic_DNA"/>
</dbReference>
<reference evidence="1" key="2">
    <citation type="submission" date="2020-11" db="EMBL/GenBank/DDBJ databases">
        <authorList>
            <person name="McCartney M.A."/>
            <person name="Auch B."/>
            <person name="Kono T."/>
            <person name="Mallez S."/>
            <person name="Becker A."/>
            <person name="Gohl D.M."/>
            <person name="Silverstein K.A.T."/>
            <person name="Koren S."/>
            <person name="Bechman K.B."/>
            <person name="Herman A."/>
            <person name="Abrahante J.E."/>
            <person name="Garbe J."/>
        </authorList>
    </citation>
    <scope>NUCLEOTIDE SEQUENCE</scope>
    <source>
        <strain evidence="1">Duluth1</strain>
        <tissue evidence="1">Whole animal</tissue>
    </source>
</reference>
<evidence type="ECO:0000313" key="2">
    <source>
        <dbReference type="Proteomes" id="UP000828390"/>
    </source>
</evidence>
<evidence type="ECO:0000313" key="1">
    <source>
        <dbReference type="EMBL" id="KAH3788785.1"/>
    </source>
</evidence>
<comment type="caution">
    <text evidence="1">The sequence shown here is derived from an EMBL/GenBank/DDBJ whole genome shotgun (WGS) entry which is preliminary data.</text>
</comment>
<dbReference type="Proteomes" id="UP000828390">
    <property type="component" value="Unassembled WGS sequence"/>
</dbReference>
<dbReference type="AlphaFoldDB" id="A0A9D4EXV7"/>
<reference evidence="1" key="1">
    <citation type="journal article" date="2019" name="bioRxiv">
        <title>The Genome of the Zebra Mussel, Dreissena polymorpha: A Resource for Invasive Species Research.</title>
        <authorList>
            <person name="McCartney M.A."/>
            <person name="Auch B."/>
            <person name="Kono T."/>
            <person name="Mallez S."/>
            <person name="Zhang Y."/>
            <person name="Obille A."/>
            <person name="Becker A."/>
            <person name="Abrahante J.E."/>
            <person name="Garbe J."/>
            <person name="Badalamenti J.P."/>
            <person name="Herman A."/>
            <person name="Mangelson H."/>
            <person name="Liachko I."/>
            <person name="Sullivan S."/>
            <person name="Sone E.D."/>
            <person name="Koren S."/>
            <person name="Silverstein K.A.T."/>
            <person name="Beckman K.B."/>
            <person name="Gohl D.M."/>
        </authorList>
    </citation>
    <scope>NUCLEOTIDE SEQUENCE</scope>
    <source>
        <strain evidence="1">Duluth1</strain>
        <tissue evidence="1">Whole animal</tissue>
    </source>
</reference>
<sequence length="56" mass="5889">MRSVATHTGQWSADVGGVPCFQATEYSTGHIVPEADVENVQQSNDGSLLLASCLPL</sequence>
<gene>
    <name evidence="1" type="ORF">DPMN_166933</name>
</gene>
<accession>A0A9D4EXV7</accession>
<protein>
    <submittedName>
        <fullName evidence="1">Uncharacterized protein</fullName>
    </submittedName>
</protein>
<name>A0A9D4EXV7_DREPO</name>
<keyword evidence="2" id="KW-1185">Reference proteome</keyword>
<organism evidence="1 2">
    <name type="scientific">Dreissena polymorpha</name>
    <name type="common">Zebra mussel</name>
    <name type="synonym">Mytilus polymorpha</name>
    <dbReference type="NCBI Taxonomy" id="45954"/>
    <lineage>
        <taxon>Eukaryota</taxon>
        <taxon>Metazoa</taxon>
        <taxon>Spiralia</taxon>
        <taxon>Lophotrochozoa</taxon>
        <taxon>Mollusca</taxon>
        <taxon>Bivalvia</taxon>
        <taxon>Autobranchia</taxon>
        <taxon>Heteroconchia</taxon>
        <taxon>Euheterodonta</taxon>
        <taxon>Imparidentia</taxon>
        <taxon>Neoheterodontei</taxon>
        <taxon>Myida</taxon>
        <taxon>Dreissenoidea</taxon>
        <taxon>Dreissenidae</taxon>
        <taxon>Dreissena</taxon>
    </lineage>
</organism>